<evidence type="ECO:0000313" key="10">
    <source>
        <dbReference type="Proteomes" id="UP000243799"/>
    </source>
</evidence>
<evidence type="ECO:0000256" key="1">
    <source>
        <dbReference type="ARBA" id="ARBA00004651"/>
    </source>
</evidence>
<feature type="domain" description="ABC transmembrane type-1" evidence="8">
    <location>
        <begin position="95"/>
        <end position="292"/>
    </location>
</feature>
<dbReference type="PROSITE" id="PS50928">
    <property type="entry name" value="ABC_TM1"/>
    <property type="match status" value="1"/>
</dbReference>
<proteinExistence type="inferred from homology"/>
<dbReference type="GO" id="GO:0005886">
    <property type="term" value="C:plasma membrane"/>
    <property type="evidence" value="ECO:0007669"/>
    <property type="project" value="UniProtKB-SubCell"/>
</dbReference>
<protein>
    <submittedName>
        <fullName evidence="9">Peptide/nickel transport system permease protein/oligopeptide transport system permease protein</fullName>
    </submittedName>
</protein>
<dbReference type="Pfam" id="PF19300">
    <property type="entry name" value="BPD_transp_1_N"/>
    <property type="match status" value="1"/>
</dbReference>
<comment type="similarity">
    <text evidence="7">Belongs to the binding-protein-dependent transport system permease family.</text>
</comment>
<accession>A0A1I1AAG6</accession>
<name>A0A1I1AAG6_9PSEU</name>
<dbReference type="Proteomes" id="UP000243799">
    <property type="component" value="Unassembled WGS sequence"/>
</dbReference>
<evidence type="ECO:0000256" key="5">
    <source>
        <dbReference type="ARBA" id="ARBA00022989"/>
    </source>
</evidence>
<evidence type="ECO:0000256" key="2">
    <source>
        <dbReference type="ARBA" id="ARBA00022448"/>
    </source>
</evidence>
<evidence type="ECO:0000256" key="4">
    <source>
        <dbReference type="ARBA" id="ARBA00022692"/>
    </source>
</evidence>
<comment type="subcellular location">
    <subcellularLocation>
        <location evidence="1 7">Cell membrane</location>
        <topology evidence="1 7">Multi-pass membrane protein</topology>
    </subcellularLocation>
</comment>
<keyword evidence="5 7" id="KW-1133">Transmembrane helix</keyword>
<evidence type="ECO:0000256" key="6">
    <source>
        <dbReference type="ARBA" id="ARBA00023136"/>
    </source>
</evidence>
<dbReference type="Gene3D" id="1.10.3720.10">
    <property type="entry name" value="MetI-like"/>
    <property type="match status" value="1"/>
</dbReference>
<evidence type="ECO:0000259" key="8">
    <source>
        <dbReference type="PROSITE" id="PS50928"/>
    </source>
</evidence>
<dbReference type="PANTHER" id="PTHR43163">
    <property type="entry name" value="DIPEPTIDE TRANSPORT SYSTEM PERMEASE PROTEIN DPPB-RELATED"/>
    <property type="match status" value="1"/>
</dbReference>
<dbReference type="InterPro" id="IPR045621">
    <property type="entry name" value="BPD_transp_1_N"/>
</dbReference>
<dbReference type="CDD" id="cd06261">
    <property type="entry name" value="TM_PBP2"/>
    <property type="match status" value="1"/>
</dbReference>
<dbReference type="AlphaFoldDB" id="A0A1I1AAG6"/>
<dbReference type="STRING" id="490629.SAMN05216266_108225"/>
<dbReference type="InterPro" id="IPR000515">
    <property type="entry name" value="MetI-like"/>
</dbReference>
<dbReference type="InterPro" id="IPR035906">
    <property type="entry name" value="MetI-like_sf"/>
</dbReference>
<evidence type="ECO:0000256" key="7">
    <source>
        <dbReference type="RuleBase" id="RU363032"/>
    </source>
</evidence>
<feature type="transmembrane region" description="Helical" evidence="7">
    <location>
        <begin position="12"/>
        <end position="30"/>
    </location>
</feature>
<dbReference type="Pfam" id="PF00528">
    <property type="entry name" value="BPD_transp_1"/>
    <property type="match status" value="1"/>
</dbReference>
<dbReference type="OrthoDB" id="147639at2"/>
<feature type="transmembrane region" description="Helical" evidence="7">
    <location>
        <begin position="141"/>
        <end position="159"/>
    </location>
</feature>
<sequence>MIIYLARRLAQSVLLIFGAITIVFLVLRVIPGDPASLILGSQASREELESLRQEMGLSDPLLVQYVRHLGEVVLLDFGESWRLSADAFSSVVDRLPATLTLAGYALVLTLLIGFPLGIYAAKHTGQAVDRVVSYLSLTGQALPSFWVGIMLVLIFSRMLDILPSTADGTPLALVLPAFTLALPFLGWLARLVRNGTLEELGKDYVRTARSKGLSERVVFNIHVLRNTLTPVVTVLGLVIGNFIADAVIIEQVFAWPGIGSLMIESIVNRDYAVAEAAIILIAVFYIGLNLLVDVLYFALDPRITLETV</sequence>
<keyword evidence="4 7" id="KW-0812">Transmembrane</keyword>
<evidence type="ECO:0000313" key="9">
    <source>
        <dbReference type="EMBL" id="SFB33498.1"/>
    </source>
</evidence>
<keyword evidence="10" id="KW-1185">Reference proteome</keyword>
<feature type="transmembrane region" description="Helical" evidence="7">
    <location>
        <begin position="171"/>
        <end position="192"/>
    </location>
</feature>
<feature type="transmembrane region" description="Helical" evidence="7">
    <location>
        <begin position="101"/>
        <end position="121"/>
    </location>
</feature>
<dbReference type="EMBL" id="FOKG01000008">
    <property type="protein sequence ID" value="SFB33498.1"/>
    <property type="molecule type" value="Genomic_DNA"/>
</dbReference>
<dbReference type="GO" id="GO:0071916">
    <property type="term" value="F:dipeptide transmembrane transporter activity"/>
    <property type="evidence" value="ECO:0007669"/>
    <property type="project" value="TreeGrafter"/>
</dbReference>
<keyword evidence="6 7" id="KW-0472">Membrane</keyword>
<reference evidence="10" key="1">
    <citation type="submission" date="2016-10" db="EMBL/GenBank/DDBJ databases">
        <authorList>
            <person name="Varghese N."/>
            <person name="Submissions S."/>
        </authorList>
    </citation>
    <scope>NUCLEOTIDE SEQUENCE [LARGE SCALE GENOMIC DNA]</scope>
    <source>
        <strain evidence="10">CGMCC 4.3568</strain>
    </source>
</reference>
<dbReference type="SUPFAM" id="SSF161098">
    <property type="entry name" value="MetI-like"/>
    <property type="match status" value="1"/>
</dbReference>
<feature type="transmembrane region" description="Helical" evidence="7">
    <location>
        <begin position="231"/>
        <end position="256"/>
    </location>
</feature>
<dbReference type="RefSeq" id="WP_091673931.1">
    <property type="nucleotide sequence ID" value="NZ_FOKG01000008.1"/>
</dbReference>
<keyword evidence="2 7" id="KW-0813">Transport</keyword>
<feature type="transmembrane region" description="Helical" evidence="7">
    <location>
        <begin position="276"/>
        <end position="299"/>
    </location>
</feature>
<evidence type="ECO:0000256" key="3">
    <source>
        <dbReference type="ARBA" id="ARBA00022475"/>
    </source>
</evidence>
<gene>
    <name evidence="9" type="ORF">SAMN05216266_108225</name>
</gene>
<keyword evidence="3" id="KW-1003">Cell membrane</keyword>
<organism evidence="9 10">
    <name type="scientific">Amycolatopsis marina</name>
    <dbReference type="NCBI Taxonomy" id="490629"/>
    <lineage>
        <taxon>Bacteria</taxon>
        <taxon>Bacillati</taxon>
        <taxon>Actinomycetota</taxon>
        <taxon>Actinomycetes</taxon>
        <taxon>Pseudonocardiales</taxon>
        <taxon>Pseudonocardiaceae</taxon>
        <taxon>Amycolatopsis</taxon>
    </lineage>
</organism>
<dbReference type="PANTHER" id="PTHR43163:SF6">
    <property type="entry name" value="DIPEPTIDE TRANSPORT SYSTEM PERMEASE PROTEIN DPPB-RELATED"/>
    <property type="match status" value="1"/>
</dbReference>